<dbReference type="SUPFAM" id="SSF48452">
    <property type="entry name" value="TPR-like"/>
    <property type="match status" value="1"/>
</dbReference>
<evidence type="ECO:0000259" key="6">
    <source>
        <dbReference type="Pfam" id="PF07980"/>
    </source>
</evidence>
<dbReference type="Proteomes" id="UP000533900">
    <property type="component" value="Unassembled WGS sequence"/>
</dbReference>
<dbReference type="Pfam" id="PF07980">
    <property type="entry name" value="SusD_RagB"/>
    <property type="match status" value="1"/>
</dbReference>
<accession>A0A842ITU2</accession>
<evidence type="ECO:0000313" key="8">
    <source>
        <dbReference type="EMBL" id="MBC2846592.1"/>
    </source>
</evidence>
<name>A0A842ITU2_9FLAO</name>
<proteinExistence type="inferred from homology"/>
<dbReference type="Pfam" id="PF14322">
    <property type="entry name" value="SusD-like_3"/>
    <property type="match status" value="1"/>
</dbReference>
<evidence type="ECO:0000256" key="4">
    <source>
        <dbReference type="ARBA" id="ARBA00023136"/>
    </source>
</evidence>
<dbReference type="Gene3D" id="1.25.40.390">
    <property type="match status" value="1"/>
</dbReference>
<dbReference type="EMBL" id="JACLCP010000006">
    <property type="protein sequence ID" value="MBC2846592.1"/>
    <property type="molecule type" value="Genomic_DNA"/>
</dbReference>
<feature type="domain" description="SusD-like N-terminal" evidence="7">
    <location>
        <begin position="92"/>
        <end position="220"/>
    </location>
</feature>
<gene>
    <name evidence="8" type="ORF">H7F21_15915</name>
</gene>
<evidence type="ECO:0000256" key="1">
    <source>
        <dbReference type="ARBA" id="ARBA00004442"/>
    </source>
</evidence>
<dbReference type="InterPro" id="IPR012944">
    <property type="entry name" value="SusD_RagB_dom"/>
</dbReference>
<comment type="subcellular location">
    <subcellularLocation>
        <location evidence="1">Cell outer membrane</location>
    </subcellularLocation>
</comment>
<keyword evidence="4" id="KW-0472">Membrane</keyword>
<dbReference type="InterPro" id="IPR011990">
    <property type="entry name" value="TPR-like_helical_dom_sf"/>
</dbReference>
<evidence type="ECO:0000259" key="7">
    <source>
        <dbReference type="Pfam" id="PF14322"/>
    </source>
</evidence>
<dbReference type="AlphaFoldDB" id="A0A842ITU2"/>
<keyword evidence="9" id="KW-1185">Reference proteome</keyword>
<evidence type="ECO:0000256" key="3">
    <source>
        <dbReference type="ARBA" id="ARBA00022729"/>
    </source>
</evidence>
<evidence type="ECO:0000256" key="2">
    <source>
        <dbReference type="ARBA" id="ARBA00006275"/>
    </source>
</evidence>
<evidence type="ECO:0000256" key="5">
    <source>
        <dbReference type="ARBA" id="ARBA00023237"/>
    </source>
</evidence>
<dbReference type="InterPro" id="IPR033985">
    <property type="entry name" value="SusD-like_N"/>
</dbReference>
<feature type="domain" description="RagB/SusD" evidence="6">
    <location>
        <begin position="409"/>
        <end position="543"/>
    </location>
</feature>
<reference evidence="8" key="1">
    <citation type="submission" date="2020-08" db="EMBL/GenBank/DDBJ databases">
        <title>Winogradskyella ouciana sp. nov., isolated from the hadal seawater of the Mariana Trench.</title>
        <authorList>
            <person name="He X."/>
        </authorList>
    </citation>
    <scope>NUCLEOTIDE SEQUENCE [LARGE SCALE GENOMIC DNA]</scope>
    <source>
        <strain evidence="8">KCTC 52348</strain>
    </source>
</reference>
<keyword evidence="3" id="KW-0732">Signal</keyword>
<dbReference type="GO" id="GO:0009279">
    <property type="term" value="C:cell outer membrane"/>
    <property type="evidence" value="ECO:0007669"/>
    <property type="project" value="UniProtKB-SubCell"/>
</dbReference>
<organism evidence="8 9">
    <name type="scientific">Winogradskyella flava</name>
    <dbReference type="NCBI Taxonomy" id="1884876"/>
    <lineage>
        <taxon>Bacteria</taxon>
        <taxon>Pseudomonadati</taxon>
        <taxon>Bacteroidota</taxon>
        <taxon>Flavobacteriia</taxon>
        <taxon>Flavobacteriales</taxon>
        <taxon>Flavobacteriaceae</taxon>
        <taxon>Winogradskyella</taxon>
    </lineage>
</organism>
<comment type="caution">
    <text evidence="8">The sequence shown here is derived from an EMBL/GenBank/DDBJ whole genome shotgun (WGS) entry which is preliminary data.</text>
</comment>
<dbReference type="RefSeq" id="WP_185790306.1">
    <property type="nucleotide sequence ID" value="NZ_JACLCP010000006.1"/>
</dbReference>
<evidence type="ECO:0000313" key="9">
    <source>
        <dbReference type="Proteomes" id="UP000533900"/>
    </source>
</evidence>
<protein>
    <submittedName>
        <fullName evidence="8">RagB/SusD family nutrient uptake outer membrane protein</fullName>
    </submittedName>
</protein>
<sequence>MSNKVKLIMLAFLMIPIVSCKEDFLERTPTDAISAADALASVENMQLVLNGVHRGLYSQSQTVFPGGSTARANNHYWVPLGDNLVGTLIHTANANNLSWRSAMQWNEHTIQTSLTTELMWYHRYNIILHANLLINGIASSGFTETAALNEILGQAYTYRAYAYLELVQHYGRGYLIGNPSSDPGVPLLFSSESPFTSEPRSTVQEIYDQVEADLNAAITAFENGTGRSGSGAASKAQLNINVAHGLKARWALSKGDWSTAAASAVAARDGFPLLNESAWLSGFATNTLSEVIWGSHVIEAETTFFRAYFYLASNTFNGSQIRNNPKAADRRLVDAIPSTDYRGQVFLPDAPNSNTSAANGEGGWANNTNPLYTTEAEFDAAIAAIKGEYGLVSGHNTHPYMHFKLKQANPGTIDPDDVIYMRSSEMYLIEAEAKLMMNDLAGAKDALAPLASARDTAWDADAFGTEDSFMDHLKFQWRLEMWGEGFGYKNHIRWDEGVDHAANGGSGASEVLYQQSYQIDRPSINDDWIFKIPQSEINANPNLGSSDQN</sequence>
<keyword evidence="5" id="KW-0998">Cell outer membrane</keyword>
<comment type="similarity">
    <text evidence="2">Belongs to the SusD family.</text>
</comment>